<evidence type="ECO:0000256" key="2">
    <source>
        <dbReference type="ARBA" id="ARBA00022692"/>
    </source>
</evidence>
<organism evidence="6 7">
    <name type="scientific">Arenimonas metalli CF5-1</name>
    <dbReference type="NCBI Taxonomy" id="1384056"/>
    <lineage>
        <taxon>Bacteria</taxon>
        <taxon>Pseudomonadati</taxon>
        <taxon>Pseudomonadota</taxon>
        <taxon>Gammaproteobacteria</taxon>
        <taxon>Lysobacterales</taxon>
        <taxon>Lysobacteraceae</taxon>
        <taxon>Arenimonas</taxon>
    </lineage>
</organism>
<sequence>MYCQNCGQSNPASAVQCGACGVTLAIATPPPPAPRPYVPNHLVWAILATLFCCLPGGIVAIVYAARVDGKVSAGDIAGARSDSDNAKLWSLISIGIPLAFGVLWLLFVMFAAMTGAMAG</sequence>
<comment type="caution">
    <text evidence="6">The sequence shown here is derived from an EMBL/GenBank/DDBJ whole genome shotgun (WGS) entry which is preliminary data.</text>
</comment>
<evidence type="ECO:0000256" key="3">
    <source>
        <dbReference type="ARBA" id="ARBA00022989"/>
    </source>
</evidence>
<gene>
    <name evidence="6" type="ORF">N787_12760</name>
</gene>
<keyword evidence="3 5" id="KW-1133">Transmembrane helix</keyword>
<dbReference type="STRING" id="1384056.N787_12760"/>
<evidence type="ECO:0000256" key="1">
    <source>
        <dbReference type="ARBA" id="ARBA00004370"/>
    </source>
</evidence>
<dbReference type="eggNOG" id="COG4640">
    <property type="taxonomic scope" value="Bacteria"/>
</dbReference>
<keyword evidence="4 5" id="KW-0472">Membrane</keyword>
<keyword evidence="2 5" id="KW-0812">Transmembrane</keyword>
<dbReference type="OrthoDB" id="9815705at2"/>
<dbReference type="InterPro" id="IPR051423">
    <property type="entry name" value="CD225/Dispanin"/>
</dbReference>
<dbReference type="GO" id="GO:0016020">
    <property type="term" value="C:membrane"/>
    <property type="evidence" value="ECO:0007669"/>
    <property type="project" value="UniProtKB-SubCell"/>
</dbReference>
<dbReference type="PANTHER" id="PTHR14948">
    <property type="entry name" value="NG5"/>
    <property type="match status" value="1"/>
</dbReference>
<accession>A0A091B1Y2</accession>
<feature type="transmembrane region" description="Helical" evidence="5">
    <location>
        <begin position="42"/>
        <end position="67"/>
    </location>
</feature>
<protein>
    <recommendedName>
        <fullName evidence="8">Zinc-ribbon domain-containing protein</fullName>
    </recommendedName>
</protein>
<proteinExistence type="predicted"/>
<evidence type="ECO:0000313" key="6">
    <source>
        <dbReference type="EMBL" id="KFN45557.1"/>
    </source>
</evidence>
<name>A0A091B1Y2_9GAMM</name>
<dbReference type="Proteomes" id="UP000029393">
    <property type="component" value="Unassembled WGS sequence"/>
</dbReference>
<evidence type="ECO:0000256" key="5">
    <source>
        <dbReference type="SAM" id="Phobius"/>
    </source>
</evidence>
<dbReference type="EMBL" id="AVCK01000027">
    <property type="protein sequence ID" value="KFN45557.1"/>
    <property type="molecule type" value="Genomic_DNA"/>
</dbReference>
<dbReference type="PATRIC" id="fig|1384056.3.peg.1880"/>
<evidence type="ECO:0000313" key="7">
    <source>
        <dbReference type="Proteomes" id="UP000029393"/>
    </source>
</evidence>
<feature type="transmembrane region" description="Helical" evidence="5">
    <location>
        <begin position="88"/>
        <end position="113"/>
    </location>
</feature>
<dbReference type="Pfam" id="PF04505">
    <property type="entry name" value="CD225"/>
    <property type="match status" value="1"/>
</dbReference>
<comment type="subcellular location">
    <subcellularLocation>
        <location evidence="1">Membrane</location>
    </subcellularLocation>
</comment>
<dbReference type="AlphaFoldDB" id="A0A091B1Y2"/>
<evidence type="ECO:0000256" key="4">
    <source>
        <dbReference type="ARBA" id="ARBA00023136"/>
    </source>
</evidence>
<keyword evidence="7" id="KW-1185">Reference proteome</keyword>
<dbReference type="InterPro" id="IPR007593">
    <property type="entry name" value="CD225/Dispanin_fam"/>
</dbReference>
<dbReference type="PANTHER" id="PTHR14948:SF44">
    <property type="entry name" value="PROLINE-RICH TRANSMEMBRANE PROTEIN 1-LIKE"/>
    <property type="match status" value="1"/>
</dbReference>
<reference evidence="6 7" key="1">
    <citation type="submission" date="2013-09" db="EMBL/GenBank/DDBJ databases">
        <title>Genome sequencing of Arenimonas metalli.</title>
        <authorList>
            <person name="Chen F."/>
            <person name="Wang G."/>
        </authorList>
    </citation>
    <scope>NUCLEOTIDE SEQUENCE [LARGE SCALE GENOMIC DNA]</scope>
    <source>
        <strain evidence="6 7">CF5-1</strain>
    </source>
</reference>
<evidence type="ECO:0008006" key="8">
    <source>
        <dbReference type="Google" id="ProtNLM"/>
    </source>
</evidence>